<evidence type="ECO:0000256" key="3">
    <source>
        <dbReference type="ARBA" id="ARBA00022843"/>
    </source>
</evidence>
<accession>A0ABD2KIR1</accession>
<dbReference type="GO" id="GO:0006357">
    <property type="term" value="P:regulation of transcription by RNA polymerase II"/>
    <property type="evidence" value="ECO:0007669"/>
    <property type="project" value="UniProtKB-ARBA"/>
</dbReference>
<dbReference type="InterPro" id="IPR038224">
    <property type="entry name" value="SATB_ULD_sf"/>
</dbReference>
<dbReference type="PROSITE" id="PS51982">
    <property type="entry name" value="CMP"/>
    <property type="match status" value="1"/>
</dbReference>
<keyword evidence="3" id="KW-0832">Ubl conjugation</keyword>
<evidence type="ECO:0000313" key="10">
    <source>
        <dbReference type="EMBL" id="KAL3102672.1"/>
    </source>
</evidence>
<dbReference type="PANTHER" id="PTHR15116">
    <property type="entry name" value="DNA-BINDING PROTEIN SATB FAMILY MEMBER"/>
    <property type="match status" value="1"/>
</dbReference>
<evidence type="ECO:0000313" key="11">
    <source>
        <dbReference type="Proteomes" id="UP001620626"/>
    </source>
</evidence>
<evidence type="ECO:0000259" key="8">
    <source>
        <dbReference type="PROSITE" id="PS50071"/>
    </source>
</evidence>
<feature type="DNA-binding region" description="Homeobox" evidence="7">
    <location>
        <begin position="240"/>
        <end position="296"/>
    </location>
</feature>
<keyword evidence="6 7" id="KW-0539">Nucleus</keyword>
<keyword evidence="4 7" id="KW-0238">DNA-binding</keyword>
<reference evidence="10 11" key="1">
    <citation type="submission" date="2024-10" db="EMBL/GenBank/DDBJ databases">
        <authorList>
            <person name="Kim D."/>
        </authorList>
    </citation>
    <scope>NUCLEOTIDE SEQUENCE [LARGE SCALE GENOMIC DNA]</scope>
    <source>
        <strain evidence="10">BH-2024</strain>
    </source>
</reference>
<dbReference type="EMBL" id="JBICBT010000750">
    <property type="protein sequence ID" value="KAL3102672.1"/>
    <property type="molecule type" value="Genomic_DNA"/>
</dbReference>
<dbReference type="InterPro" id="IPR039673">
    <property type="entry name" value="SATB1/SATB2"/>
</dbReference>
<dbReference type="AlphaFoldDB" id="A0ABD2KIR1"/>
<evidence type="ECO:0000256" key="2">
    <source>
        <dbReference type="ARBA" id="ARBA00022737"/>
    </source>
</evidence>
<protein>
    <recommendedName>
        <fullName evidence="12">Homeobox domain-containing protein</fullName>
    </recommendedName>
</protein>
<comment type="subcellular location">
    <subcellularLocation>
        <location evidence="1 7">Nucleus</location>
    </subcellularLocation>
</comment>
<dbReference type="PROSITE" id="PS50071">
    <property type="entry name" value="HOMEOBOX_2"/>
    <property type="match status" value="1"/>
</dbReference>
<gene>
    <name evidence="10" type="ORF">niasHT_027760</name>
</gene>
<dbReference type="SMART" id="SM00389">
    <property type="entry name" value="HOX"/>
    <property type="match status" value="1"/>
</dbReference>
<dbReference type="Pfam" id="PF16534">
    <property type="entry name" value="ULD"/>
    <property type="match status" value="1"/>
</dbReference>
<evidence type="ECO:0000256" key="4">
    <source>
        <dbReference type="ARBA" id="ARBA00023125"/>
    </source>
</evidence>
<keyword evidence="11" id="KW-1185">Reference proteome</keyword>
<keyword evidence="5 7" id="KW-0371">Homeobox</keyword>
<proteinExistence type="predicted"/>
<dbReference type="Proteomes" id="UP001620626">
    <property type="component" value="Unassembled WGS sequence"/>
</dbReference>
<dbReference type="SUPFAM" id="SSF46689">
    <property type="entry name" value="Homeodomain-like"/>
    <property type="match status" value="1"/>
</dbReference>
<comment type="caution">
    <text evidence="10">The sequence shown here is derived from an EMBL/GenBank/DDBJ whole genome shotgun (WGS) entry which is preliminary data.</text>
</comment>
<evidence type="ECO:0000259" key="9">
    <source>
        <dbReference type="PROSITE" id="PS51982"/>
    </source>
</evidence>
<feature type="domain" description="Homeobox" evidence="8">
    <location>
        <begin position="238"/>
        <end position="295"/>
    </location>
</feature>
<feature type="domain" description="CMP" evidence="9">
    <location>
        <begin position="41"/>
        <end position="145"/>
    </location>
</feature>
<evidence type="ECO:0000256" key="7">
    <source>
        <dbReference type="PROSITE-ProRule" id="PRU00108"/>
    </source>
</evidence>
<dbReference type="Gene3D" id="1.10.10.60">
    <property type="entry name" value="Homeodomain-like"/>
    <property type="match status" value="1"/>
</dbReference>
<evidence type="ECO:0008006" key="12">
    <source>
        <dbReference type="Google" id="ProtNLM"/>
    </source>
</evidence>
<dbReference type="InterPro" id="IPR001356">
    <property type="entry name" value="HD"/>
</dbReference>
<keyword evidence="2" id="KW-0677">Repeat</keyword>
<evidence type="ECO:0000256" key="5">
    <source>
        <dbReference type="ARBA" id="ARBA00023155"/>
    </source>
</evidence>
<sequence>MGTFYHHHYHNHKQPTTINGDVLMMMMMKKMCPAVLFKMVADMFPVRVLVETVRTQHCLGCAHDGNPVVDTFAVVGGQTMLCQLVETVLSALGLPQFIQDSKGLIQINNWKPINFETITDNPEELVSNLFREISTHITLKILAKRSPSDSNGQCIVDLKQRLLKTAIEKQPQILTSSNGQEVKQILQQVMAGDDECSAWMGVREQSEAVNEWLEQIVAQQENSRKSPLSNIRFSPVSELPRLERWFRSDPNPTRQKLLSYANILNAAAYRRANNKVTYQQICNWFANQRRTHQRAVASRQSSSAALHQIQNVANGAQRQTQALAMLPLKCR</sequence>
<dbReference type="CDD" id="cd00086">
    <property type="entry name" value="homeodomain"/>
    <property type="match status" value="1"/>
</dbReference>
<organism evidence="10 11">
    <name type="scientific">Heterodera trifolii</name>
    <dbReference type="NCBI Taxonomy" id="157864"/>
    <lineage>
        <taxon>Eukaryota</taxon>
        <taxon>Metazoa</taxon>
        <taxon>Ecdysozoa</taxon>
        <taxon>Nematoda</taxon>
        <taxon>Chromadorea</taxon>
        <taxon>Rhabditida</taxon>
        <taxon>Tylenchina</taxon>
        <taxon>Tylenchomorpha</taxon>
        <taxon>Tylenchoidea</taxon>
        <taxon>Heteroderidae</taxon>
        <taxon>Heteroderinae</taxon>
        <taxon>Heterodera</taxon>
    </lineage>
</organism>
<evidence type="ECO:0000256" key="6">
    <source>
        <dbReference type="ARBA" id="ARBA00023242"/>
    </source>
</evidence>
<dbReference type="GO" id="GO:0003677">
    <property type="term" value="F:DNA binding"/>
    <property type="evidence" value="ECO:0007669"/>
    <property type="project" value="UniProtKB-UniRule"/>
</dbReference>
<dbReference type="GO" id="GO:0005634">
    <property type="term" value="C:nucleus"/>
    <property type="evidence" value="ECO:0007669"/>
    <property type="project" value="UniProtKB-SubCell"/>
</dbReference>
<dbReference type="PANTHER" id="PTHR15116:SF16">
    <property type="entry name" value="DEFECTIVE PROVENTRICULUS, ISOFORM A"/>
    <property type="match status" value="1"/>
</dbReference>
<dbReference type="InterPro" id="IPR009057">
    <property type="entry name" value="Homeodomain-like_sf"/>
</dbReference>
<evidence type="ECO:0000256" key="1">
    <source>
        <dbReference type="ARBA" id="ARBA00004123"/>
    </source>
</evidence>
<dbReference type="Gene3D" id="3.10.20.710">
    <property type="entry name" value="SATB, ubiquitin-like oligomerisation domain"/>
    <property type="match status" value="1"/>
</dbReference>
<dbReference type="GO" id="GO:0003700">
    <property type="term" value="F:DNA-binding transcription factor activity"/>
    <property type="evidence" value="ECO:0007669"/>
    <property type="project" value="UniProtKB-ARBA"/>
</dbReference>
<dbReference type="InterPro" id="IPR032392">
    <property type="entry name" value="ULD"/>
</dbReference>
<name>A0ABD2KIR1_9BILA</name>